<comment type="caution">
    <text evidence="3">The sequence shown here is derived from an EMBL/GenBank/DDBJ whole genome shotgun (WGS) entry which is preliminary data.</text>
</comment>
<keyword evidence="2" id="KW-0378">Hydrolase</keyword>
<comment type="similarity">
    <text evidence="1">Belongs to the HAD-like hydrolase superfamily. S-2-haloalkanoic acid dehalogenase family.</text>
</comment>
<dbReference type="GO" id="GO:0019120">
    <property type="term" value="F:hydrolase activity, acting on acid halide bonds, in C-halide compounds"/>
    <property type="evidence" value="ECO:0007669"/>
    <property type="project" value="InterPro"/>
</dbReference>
<dbReference type="NCBIfam" id="TIGR01509">
    <property type="entry name" value="HAD-SF-IA-v3"/>
    <property type="match status" value="1"/>
</dbReference>
<dbReference type="PRINTS" id="PR00413">
    <property type="entry name" value="HADHALOGNASE"/>
</dbReference>
<dbReference type="GO" id="GO:0016791">
    <property type="term" value="F:phosphatase activity"/>
    <property type="evidence" value="ECO:0007669"/>
    <property type="project" value="UniProtKB-ARBA"/>
</dbReference>
<accession>A0AA38XCT9</accession>
<dbReference type="Pfam" id="PF00702">
    <property type="entry name" value="Hydrolase"/>
    <property type="match status" value="1"/>
</dbReference>
<dbReference type="Proteomes" id="UP001172673">
    <property type="component" value="Unassembled WGS sequence"/>
</dbReference>
<dbReference type="InterPro" id="IPR036412">
    <property type="entry name" value="HAD-like_sf"/>
</dbReference>
<organism evidence="3 4">
    <name type="scientific">Cladophialophora chaetospira</name>
    <dbReference type="NCBI Taxonomy" id="386627"/>
    <lineage>
        <taxon>Eukaryota</taxon>
        <taxon>Fungi</taxon>
        <taxon>Dikarya</taxon>
        <taxon>Ascomycota</taxon>
        <taxon>Pezizomycotina</taxon>
        <taxon>Eurotiomycetes</taxon>
        <taxon>Chaetothyriomycetidae</taxon>
        <taxon>Chaetothyriales</taxon>
        <taxon>Herpotrichiellaceae</taxon>
        <taxon>Cladophialophora</taxon>
    </lineage>
</organism>
<dbReference type="PANTHER" id="PTHR43316:SF3">
    <property type="entry name" value="HALOACID DEHALOGENASE, TYPE II (AFU_ORTHOLOGUE AFUA_2G07750)-RELATED"/>
    <property type="match status" value="1"/>
</dbReference>
<dbReference type="Gene3D" id="3.40.50.1000">
    <property type="entry name" value="HAD superfamily/HAD-like"/>
    <property type="match status" value="1"/>
</dbReference>
<sequence>MVSPGNTVFAGVKAVFFDFMGTCLDWHSSIVKALPQRIPHASRAELALAWRQAFFDDIHTRFEKGLPSEDIDAAHARLLAHLLGSDPRFSAIELDEQEQAAVVQGWHHMSAWPDVAEGLQRLRSRYEVLVLANGTTRLQLDLAGSSGLGFDLLLSSQLLGNTKPDPKIYLKALDLVRVKPNESVMVAAHAYDSRAAKAVGMRTVYIQRTTEDPQESMDRIRAEVDVFIDGRDATAPDGLGKVASLLGA</sequence>
<reference evidence="3" key="1">
    <citation type="submission" date="2022-10" db="EMBL/GenBank/DDBJ databases">
        <title>Culturing micro-colonial fungi from biological soil crusts in the Mojave desert and describing Neophaeococcomyces mojavensis, and introducing the new genera and species Taxawa tesnikishii.</title>
        <authorList>
            <person name="Kurbessoian T."/>
            <person name="Stajich J.E."/>
        </authorList>
    </citation>
    <scope>NUCLEOTIDE SEQUENCE</scope>
    <source>
        <strain evidence="3">TK_41</strain>
    </source>
</reference>
<evidence type="ECO:0000256" key="1">
    <source>
        <dbReference type="ARBA" id="ARBA00008106"/>
    </source>
</evidence>
<dbReference type="InterPro" id="IPR051540">
    <property type="entry name" value="S-2-haloacid_dehalogenase"/>
</dbReference>
<dbReference type="SFLD" id="SFLDS00003">
    <property type="entry name" value="Haloacid_Dehalogenase"/>
    <property type="match status" value="1"/>
</dbReference>
<evidence type="ECO:0000256" key="2">
    <source>
        <dbReference type="ARBA" id="ARBA00022801"/>
    </source>
</evidence>
<dbReference type="AlphaFoldDB" id="A0AA38XCT9"/>
<name>A0AA38XCT9_9EURO</name>
<dbReference type="PANTHER" id="PTHR43316">
    <property type="entry name" value="HYDROLASE, HALOACID DELAHOGENASE-RELATED"/>
    <property type="match status" value="1"/>
</dbReference>
<dbReference type="InterPro" id="IPR006439">
    <property type="entry name" value="HAD-SF_hydro_IA"/>
</dbReference>
<dbReference type="NCBIfam" id="TIGR01493">
    <property type="entry name" value="HAD-SF-IA-v2"/>
    <property type="match status" value="1"/>
</dbReference>
<keyword evidence="4" id="KW-1185">Reference proteome</keyword>
<dbReference type="NCBIfam" id="TIGR01428">
    <property type="entry name" value="HAD_type_II"/>
    <property type="match status" value="1"/>
</dbReference>
<evidence type="ECO:0000313" key="3">
    <source>
        <dbReference type="EMBL" id="KAJ9611096.1"/>
    </source>
</evidence>
<evidence type="ECO:0000313" key="4">
    <source>
        <dbReference type="Proteomes" id="UP001172673"/>
    </source>
</evidence>
<dbReference type="SUPFAM" id="SSF56784">
    <property type="entry name" value="HAD-like"/>
    <property type="match status" value="1"/>
</dbReference>
<dbReference type="Gene3D" id="1.10.150.240">
    <property type="entry name" value="Putative phosphatase, domain 2"/>
    <property type="match status" value="1"/>
</dbReference>
<protein>
    <recommendedName>
        <fullName evidence="5">(S)-2-haloacid dehalogenase 4A</fullName>
    </recommendedName>
</protein>
<dbReference type="InterPro" id="IPR023214">
    <property type="entry name" value="HAD_sf"/>
</dbReference>
<dbReference type="SFLD" id="SFLDG01129">
    <property type="entry name" value="C1.5:_HAD__Beta-PGM__Phosphata"/>
    <property type="match status" value="1"/>
</dbReference>
<dbReference type="EMBL" id="JAPDRK010000006">
    <property type="protein sequence ID" value="KAJ9611096.1"/>
    <property type="molecule type" value="Genomic_DNA"/>
</dbReference>
<dbReference type="InterPro" id="IPR006328">
    <property type="entry name" value="2-HAD"/>
</dbReference>
<evidence type="ECO:0008006" key="5">
    <source>
        <dbReference type="Google" id="ProtNLM"/>
    </source>
</evidence>
<gene>
    <name evidence="3" type="ORF">H2200_004279</name>
</gene>
<dbReference type="InterPro" id="IPR023198">
    <property type="entry name" value="PGP-like_dom2"/>
</dbReference>
<proteinExistence type="inferred from homology"/>